<dbReference type="SMART" id="SM00082">
    <property type="entry name" value="LRRCT"/>
    <property type="match status" value="1"/>
</dbReference>
<evidence type="ECO:0000313" key="8">
    <source>
        <dbReference type="EMBL" id="KAK7504541.1"/>
    </source>
</evidence>
<evidence type="ECO:0000259" key="7">
    <source>
        <dbReference type="SMART" id="SM00082"/>
    </source>
</evidence>
<feature type="region of interest" description="Disordered" evidence="4">
    <location>
        <begin position="568"/>
        <end position="600"/>
    </location>
</feature>
<evidence type="ECO:0000256" key="6">
    <source>
        <dbReference type="SAM" id="SignalP"/>
    </source>
</evidence>
<evidence type="ECO:0000256" key="1">
    <source>
        <dbReference type="ARBA" id="ARBA00022614"/>
    </source>
</evidence>
<name>A0ABD0LZF3_9CAEN</name>
<reference evidence="8 9" key="1">
    <citation type="journal article" date="2023" name="Sci. Data">
        <title>Genome assembly of the Korean intertidal mud-creeper Batillaria attramentaria.</title>
        <authorList>
            <person name="Patra A.K."/>
            <person name="Ho P.T."/>
            <person name="Jun S."/>
            <person name="Lee S.J."/>
            <person name="Kim Y."/>
            <person name="Won Y.J."/>
        </authorList>
    </citation>
    <scope>NUCLEOTIDE SEQUENCE [LARGE SCALE GENOMIC DNA]</scope>
    <source>
        <strain evidence="8">Wonlab-2016</strain>
    </source>
</reference>
<dbReference type="Gene3D" id="3.80.10.10">
    <property type="entry name" value="Ribonuclease Inhibitor"/>
    <property type="match status" value="2"/>
</dbReference>
<dbReference type="AlphaFoldDB" id="A0ABD0LZF3"/>
<evidence type="ECO:0000256" key="5">
    <source>
        <dbReference type="SAM" id="Phobius"/>
    </source>
</evidence>
<accession>A0ABD0LZF3</accession>
<dbReference type="PANTHER" id="PTHR24369">
    <property type="entry name" value="ANTIGEN BSP, PUTATIVE-RELATED"/>
    <property type="match status" value="1"/>
</dbReference>
<dbReference type="InterPro" id="IPR000483">
    <property type="entry name" value="Cys-rich_flank_reg_C"/>
</dbReference>
<comment type="caution">
    <text evidence="8">The sequence shown here is derived from an EMBL/GenBank/DDBJ whole genome shotgun (WGS) entry which is preliminary data.</text>
</comment>
<dbReference type="InterPro" id="IPR001611">
    <property type="entry name" value="Leu-rich_rpt"/>
</dbReference>
<feature type="compositionally biased region" description="Acidic residues" evidence="4">
    <location>
        <begin position="525"/>
        <end position="540"/>
    </location>
</feature>
<keyword evidence="2 6" id="KW-0732">Signal</keyword>
<dbReference type="SMART" id="SM00364">
    <property type="entry name" value="LRR_BAC"/>
    <property type="match status" value="6"/>
</dbReference>
<feature type="region of interest" description="Disordered" evidence="4">
    <location>
        <begin position="518"/>
        <end position="540"/>
    </location>
</feature>
<dbReference type="SMART" id="SM00369">
    <property type="entry name" value="LRR_TYP"/>
    <property type="match status" value="12"/>
</dbReference>
<keyword evidence="9" id="KW-1185">Reference proteome</keyword>
<evidence type="ECO:0000256" key="4">
    <source>
        <dbReference type="SAM" id="MobiDB-lite"/>
    </source>
</evidence>
<organism evidence="8 9">
    <name type="scientific">Batillaria attramentaria</name>
    <dbReference type="NCBI Taxonomy" id="370345"/>
    <lineage>
        <taxon>Eukaryota</taxon>
        <taxon>Metazoa</taxon>
        <taxon>Spiralia</taxon>
        <taxon>Lophotrochozoa</taxon>
        <taxon>Mollusca</taxon>
        <taxon>Gastropoda</taxon>
        <taxon>Caenogastropoda</taxon>
        <taxon>Sorbeoconcha</taxon>
        <taxon>Cerithioidea</taxon>
        <taxon>Batillariidae</taxon>
        <taxon>Batillaria</taxon>
    </lineage>
</organism>
<keyword evidence="5" id="KW-1133">Transmembrane helix</keyword>
<feature type="transmembrane region" description="Helical" evidence="5">
    <location>
        <begin position="480"/>
        <end position="501"/>
    </location>
</feature>
<dbReference type="Pfam" id="PF13855">
    <property type="entry name" value="LRR_8"/>
    <property type="match status" value="4"/>
</dbReference>
<evidence type="ECO:0000256" key="3">
    <source>
        <dbReference type="ARBA" id="ARBA00022737"/>
    </source>
</evidence>
<dbReference type="EMBL" id="JACVVK020000014">
    <property type="protein sequence ID" value="KAK7504541.1"/>
    <property type="molecule type" value="Genomic_DNA"/>
</dbReference>
<dbReference type="SUPFAM" id="SSF52058">
    <property type="entry name" value="L domain-like"/>
    <property type="match status" value="1"/>
</dbReference>
<dbReference type="FunFam" id="3.80.10.10:FF:001164">
    <property type="entry name" value="GH01279p"/>
    <property type="match status" value="1"/>
</dbReference>
<dbReference type="PROSITE" id="PS51450">
    <property type="entry name" value="LRR"/>
    <property type="match status" value="3"/>
</dbReference>
<feature type="chain" id="PRO_5044815072" description="LRRCT domain-containing protein" evidence="6">
    <location>
        <begin position="20"/>
        <end position="614"/>
    </location>
</feature>
<feature type="compositionally biased region" description="Polar residues" evidence="4">
    <location>
        <begin position="571"/>
        <end position="600"/>
    </location>
</feature>
<dbReference type="Proteomes" id="UP001519460">
    <property type="component" value="Unassembled WGS sequence"/>
</dbReference>
<feature type="signal peptide" evidence="6">
    <location>
        <begin position="1"/>
        <end position="19"/>
    </location>
</feature>
<feature type="domain" description="LRRCT" evidence="7">
    <location>
        <begin position="403"/>
        <end position="466"/>
    </location>
</feature>
<evidence type="ECO:0000256" key="2">
    <source>
        <dbReference type="ARBA" id="ARBA00022729"/>
    </source>
</evidence>
<proteinExistence type="predicted"/>
<sequence length="614" mass="68492">MESWLPPFVAFLLVICTRAADQDVCTDNCMCKPEGRGLLVTCEGGNLATIMDSVPHNTARLMIQKLTTTHVLNKTHFGQRDLPITKLSITHSALQDVESAAFAALISLQELDLSENDIKTIAADAFSGLSGLHFLKLSSNRLAELGTMLTPLVSLQELDVSDNHIADLPPSALQSQSSITSLRLDGNQLRSLKGSAFTSLTLLTHLKVRNCNLFYVNEDLFEAIPRITVLDLGGNRLSRFPNSVAFSRLQQLRELYLDNNELLKLHPSQFADLNLRSLSLSGNRLIELPDDALKGLLVEDLDLSENKLQHISGDALKPLASLLTRLTIAYNPIRHLNANIFSSLHQLEFLNISSCSLSTLPAKMFSNLYSLHRLDISWNRLQNISEDLIDVFDRISKVNLQQNDLLCDCHIRPLRDWLRSTKSGHKLYCIPGSYGQYCGSLRCTSPENLAGRRVALLDNSELEDCGAGSVQAKLPAATQVGIVMACLVVALSVLVITLYLWRRGRTRKGLKRIIFKPRRKRDSHDDEDEENEKIDPLADVDNDSLKESHRSFVFRHYFDQMVTDPKLLSRPSVSQPPSESQLQTQRDSMYSSNPSLYETSHNSHSIVVGIESAV</sequence>
<keyword evidence="5" id="KW-0812">Transmembrane</keyword>
<evidence type="ECO:0000313" key="9">
    <source>
        <dbReference type="Proteomes" id="UP001519460"/>
    </source>
</evidence>
<keyword evidence="1" id="KW-0433">Leucine-rich repeat</keyword>
<dbReference type="InterPro" id="IPR050541">
    <property type="entry name" value="LRR_TM_domain-containing"/>
</dbReference>
<keyword evidence="5" id="KW-0472">Membrane</keyword>
<dbReference type="InterPro" id="IPR032675">
    <property type="entry name" value="LRR_dom_sf"/>
</dbReference>
<protein>
    <recommendedName>
        <fullName evidence="7">LRRCT domain-containing protein</fullName>
    </recommendedName>
</protein>
<gene>
    <name evidence="8" type="ORF">BaRGS_00004027</name>
</gene>
<keyword evidence="3" id="KW-0677">Repeat</keyword>
<dbReference type="InterPro" id="IPR003591">
    <property type="entry name" value="Leu-rich_rpt_typical-subtyp"/>
</dbReference>
<dbReference type="PANTHER" id="PTHR24369:SF210">
    <property type="entry name" value="CHAOPTIN-RELATED"/>
    <property type="match status" value="1"/>
</dbReference>